<dbReference type="STRING" id="1121390.SAMN02746041_02749"/>
<name>A0A1W1XS83_9BACT</name>
<evidence type="ECO:0000256" key="1">
    <source>
        <dbReference type="SAM" id="MobiDB-lite"/>
    </source>
</evidence>
<evidence type="ECO:0000313" key="2">
    <source>
        <dbReference type="EMBL" id="SMC26756.1"/>
    </source>
</evidence>
<sequence>MGGTAWRETLFRLALEEPDLEDYTGLTKRVTTHVALLFQPEEIVLRKPDMSLYGRDVHQKLLKEDKTQPKSYEDYLIREARHILPRVIEEKHMTRWLFPLLDPDGVMMYLELAWCLAAGTKRFHRDEMVRFNRALAEYFIRRALRLRTLERQRIVQEALEHLPLGVAVVASDRRIHYANPALLTYVKADRAAVVDRPCNEAIGCRNEPPPDCPLVQDGIQTCSYLKTRDGQPARFFRVSTKHNGKAVLVLPAYQPARHGDPRHARLGAGADPVNTENRSRHEIN</sequence>
<dbReference type="OrthoDB" id="9787818at2"/>
<dbReference type="InterPro" id="IPR035965">
    <property type="entry name" value="PAS-like_dom_sf"/>
</dbReference>
<protein>
    <submittedName>
        <fullName evidence="2">PAS fold-containing protein</fullName>
    </submittedName>
</protein>
<organism evidence="2 3">
    <name type="scientific">Desulfacinum hydrothermale DSM 13146</name>
    <dbReference type="NCBI Taxonomy" id="1121390"/>
    <lineage>
        <taxon>Bacteria</taxon>
        <taxon>Pseudomonadati</taxon>
        <taxon>Thermodesulfobacteriota</taxon>
        <taxon>Syntrophobacteria</taxon>
        <taxon>Syntrophobacterales</taxon>
        <taxon>Syntrophobacteraceae</taxon>
        <taxon>Desulfacinum</taxon>
    </lineage>
</organism>
<proteinExistence type="predicted"/>
<reference evidence="2 3" key="1">
    <citation type="submission" date="2017-04" db="EMBL/GenBank/DDBJ databases">
        <authorList>
            <person name="Afonso C.L."/>
            <person name="Miller P.J."/>
            <person name="Scott M.A."/>
            <person name="Spackman E."/>
            <person name="Goraichik I."/>
            <person name="Dimitrov K.M."/>
            <person name="Suarez D.L."/>
            <person name="Swayne D.E."/>
        </authorList>
    </citation>
    <scope>NUCLEOTIDE SEQUENCE [LARGE SCALE GENOMIC DNA]</scope>
    <source>
        <strain evidence="2 3">DSM 13146</strain>
    </source>
</reference>
<evidence type="ECO:0000313" key="3">
    <source>
        <dbReference type="Proteomes" id="UP000192783"/>
    </source>
</evidence>
<dbReference type="SUPFAM" id="SSF55785">
    <property type="entry name" value="PYP-like sensor domain (PAS domain)"/>
    <property type="match status" value="1"/>
</dbReference>
<gene>
    <name evidence="2" type="ORF">SAMN02746041_02749</name>
</gene>
<dbReference type="AlphaFoldDB" id="A0A1W1XS83"/>
<dbReference type="Proteomes" id="UP000192783">
    <property type="component" value="Unassembled WGS sequence"/>
</dbReference>
<keyword evidence="3" id="KW-1185">Reference proteome</keyword>
<accession>A0A1W1XS83</accession>
<dbReference type="RefSeq" id="WP_084058674.1">
    <property type="nucleotide sequence ID" value="NZ_FWXF01000018.1"/>
</dbReference>
<dbReference type="EMBL" id="FWXF01000018">
    <property type="protein sequence ID" value="SMC26756.1"/>
    <property type="molecule type" value="Genomic_DNA"/>
</dbReference>
<dbReference type="Gene3D" id="3.30.450.20">
    <property type="entry name" value="PAS domain"/>
    <property type="match status" value="1"/>
</dbReference>
<feature type="region of interest" description="Disordered" evidence="1">
    <location>
        <begin position="258"/>
        <end position="284"/>
    </location>
</feature>